<evidence type="ECO:0000313" key="1">
    <source>
        <dbReference type="EMBL" id="EPY27961.1"/>
    </source>
</evidence>
<proteinExistence type="predicted"/>
<dbReference type="OrthoDB" id="276801at2759"/>
<dbReference type="SUPFAM" id="SSF49879">
    <property type="entry name" value="SMAD/FHA domain"/>
    <property type="match status" value="1"/>
</dbReference>
<keyword evidence="2" id="KW-1185">Reference proteome</keyword>
<dbReference type="EMBL" id="ATMH01005376">
    <property type="protein sequence ID" value="EPY27961.1"/>
    <property type="molecule type" value="Genomic_DNA"/>
</dbReference>
<evidence type="ECO:0000313" key="2">
    <source>
        <dbReference type="Proteomes" id="UP000015354"/>
    </source>
</evidence>
<dbReference type="Gene3D" id="2.60.200.20">
    <property type="match status" value="1"/>
</dbReference>
<protein>
    <recommendedName>
        <fullName evidence="3">FHA domain-containing protein</fullName>
    </recommendedName>
</protein>
<comment type="caution">
    <text evidence="1">The sequence shown here is derived from an EMBL/GenBank/DDBJ whole genome shotgun (WGS) entry which is preliminary data.</text>
</comment>
<organism evidence="1 2">
    <name type="scientific">Strigomonas culicis</name>
    <dbReference type="NCBI Taxonomy" id="28005"/>
    <lineage>
        <taxon>Eukaryota</taxon>
        <taxon>Discoba</taxon>
        <taxon>Euglenozoa</taxon>
        <taxon>Kinetoplastea</taxon>
        <taxon>Metakinetoplastina</taxon>
        <taxon>Trypanosomatida</taxon>
        <taxon>Trypanosomatidae</taxon>
        <taxon>Strigomonadinae</taxon>
        <taxon>Strigomonas</taxon>
    </lineage>
</organism>
<gene>
    <name evidence="1" type="ORF">STCU_05376</name>
</gene>
<dbReference type="Proteomes" id="UP000015354">
    <property type="component" value="Unassembled WGS sequence"/>
</dbReference>
<dbReference type="InterPro" id="IPR008984">
    <property type="entry name" value="SMAD_FHA_dom_sf"/>
</dbReference>
<dbReference type="AlphaFoldDB" id="S9VLB4"/>
<accession>S9VLB4</accession>
<name>S9VLB4_9TRYP</name>
<evidence type="ECO:0008006" key="3">
    <source>
        <dbReference type="Google" id="ProtNLM"/>
    </source>
</evidence>
<sequence length="794" mass="88708">MSATDFFVAIARNESEVPPFPIHDVFCSSDTQRVTQELLSHRRRSILVLCLVDEQSSARKICKKLFPFFALSEKSSTSFTQFRISFGESLESDFIQYKCERWSDIDAVVGEDELYTCASICASTVVPTEDSFEFDQRRLTLVACTEAQYDAESLAAQAECCAVALGCRFSCVSIYVPASSMSSYSMDHLASISREMQVTLRDKVIGRDERVSSQAKLQDARAWSLLINERYHFSPVDHGPYLINLNPKLVVGENSLTWSPTVQSYIVGEGSNSSPVDFIALPPSEIASLEHRGVYSPHCRLRREGSSVWARPEWGVSYINGNLLAEETLLQDNDRLILGKQLAFRFVHVALVSPPTPSSRILDWEMCAKEFRDASKDVIERGEMLQLEQWRDEVAKQNEALERQLKRVQPHSYIIVHNPPASYQGPILFPFDAHDPALSVSIGPEGAFTLPFLQSTGFVERQMGNLVYVCDGATIDLNHASHFVINDITFSVSIEDAAAQWGGEPVGSQSDGDVEDEMARQAKLSYFDLQWAVALLFDFVFPLVSRDRKKDEYHNFRKMICSDAIMKDQHLPLREISEANQTLTNAVRMIGAGLVKEIGDARTESLLSAREDTGEMTETQREFFDCVFNSRTWGPAQLSRLHEEIGAYLLTSSPPNGSECRQPRASHVQLEASGDTRSVDEKIDQLRGMCALAAGPVMSRATCVINTLSLHSNPKTLWDQYLRAAEELTESIGSSDTLNDNVGLQQDVILAFVDFLFATDYCLRTEGISPSSLVAVDSRVDEWIRIARLCAGSF</sequence>
<reference evidence="1 2" key="1">
    <citation type="journal article" date="2013" name="PLoS ONE">
        <title>Predicting the Proteins of Angomonas deanei, Strigomonas culicis and Their Respective Endosymbionts Reveals New Aspects of the Trypanosomatidae Family.</title>
        <authorList>
            <person name="Motta M.C."/>
            <person name="Martins A.C."/>
            <person name="de Souza S.S."/>
            <person name="Catta-Preta C.M."/>
            <person name="Silva R."/>
            <person name="Klein C.C."/>
            <person name="de Almeida L.G."/>
            <person name="de Lima Cunha O."/>
            <person name="Ciapina L.P."/>
            <person name="Brocchi M."/>
            <person name="Colabardini A.C."/>
            <person name="de Araujo Lima B."/>
            <person name="Machado C.R."/>
            <person name="de Almeida Soares C.M."/>
            <person name="Probst C.M."/>
            <person name="de Menezes C.B."/>
            <person name="Thompson C.E."/>
            <person name="Bartholomeu D.C."/>
            <person name="Gradia D.F."/>
            <person name="Pavoni D.P."/>
            <person name="Grisard E.C."/>
            <person name="Fantinatti-Garboggini F."/>
            <person name="Marchini F.K."/>
            <person name="Rodrigues-Luiz G.F."/>
            <person name="Wagner G."/>
            <person name="Goldman G.H."/>
            <person name="Fietto J.L."/>
            <person name="Elias M.C."/>
            <person name="Goldman M.H."/>
            <person name="Sagot M.F."/>
            <person name="Pereira M."/>
            <person name="Stoco P.H."/>
            <person name="de Mendonca-Neto R.P."/>
            <person name="Teixeira S.M."/>
            <person name="Maciel T.E."/>
            <person name="de Oliveira Mendes T.A."/>
            <person name="Urmenyi T.P."/>
            <person name="de Souza W."/>
            <person name="Schenkman S."/>
            <person name="de Vasconcelos A.T."/>
        </authorList>
    </citation>
    <scope>NUCLEOTIDE SEQUENCE [LARGE SCALE GENOMIC DNA]</scope>
</reference>